<keyword evidence="1" id="KW-0812">Transmembrane</keyword>
<accession>A0ABX4MAL2</accession>
<evidence type="ECO:0000313" key="4">
    <source>
        <dbReference type="Proteomes" id="UP000194577"/>
    </source>
</evidence>
<evidence type="ECO:0000256" key="1">
    <source>
        <dbReference type="SAM" id="Phobius"/>
    </source>
</evidence>
<dbReference type="RefSeq" id="WP_086615815.1">
    <property type="nucleotide sequence ID" value="NZ_MTPX02000044.1"/>
</dbReference>
<evidence type="ECO:0000259" key="2">
    <source>
        <dbReference type="PROSITE" id="PS50911"/>
    </source>
</evidence>
<dbReference type="SUPFAM" id="SSF53955">
    <property type="entry name" value="Lysozyme-like"/>
    <property type="match status" value="1"/>
</dbReference>
<dbReference type="Gene3D" id="3.90.1720.10">
    <property type="entry name" value="endopeptidase domain like (from Nostoc punctiforme)"/>
    <property type="match status" value="1"/>
</dbReference>
<keyword evidence="1" id="KW-0472">Membrane</keyword>
<keyword evidence="1" id="KW-1133">Transmembrane helix</keyword>
<dbReference type="InterPro" id="IPR038765">
    <property type="entry name" value="Papain-like_cys_pep_sf"/>
</dbReference>
<comment type="caution">
    <text evidence="3">The sequence shown here is derived from an EMBL/GenBank/DDBJ whole genome shotgun (WGS) entry which is preliminary data.</text>
</comment>
<dbReference type="Proteomes" id="UP000194577">
    <property type="component" value="Unassembled WGS sequence"/>
</dbReference>
<keyword evidence="4" id="KW-1185">Reference proteome</keyword>
<dbReference type="InterPro" id="IPR023346">
    <property type="entry name" value="Lysozyme-like_dom_sf"/>
</dbReference>
<gene>
    <name evidence="3" type="ORF">BW737_009285</name>
</gene>
<sequence>MATPDLKFRNTDQQALTEGKFSRVSVDARASRALDSSACATGVGGSAASATRAMVERAGNAGKATGRLALKTGRVGAKGAWRVGKAGGGALADQAVAAAAGDGSSLADSQGGAAEGTATGALRSATIGVPKAAGNFVGKKVGASVRTPVRDAMLKKLGQPTTGRMNQLTARVAAGKGGLFKHWRAKRTVYKQLAPGKTVQARMARRAANAVARGASAIISKIIALVTAKLSAVLVAVFVLCTVLILVLSIISSFLPSWISGDEADNPEGGGVAGTVAVGMGDDYPYADRPFNTVNYATNYYFGNCTDFAIWRVNRDAGDTTEPWTYTKANTTPDGGNGFEWGAPSALPGWETVKKPSPGDIVSFAAGSQGGMWHAQYGHVAYVGQVSDNGDMVTENYGNGNYFQMSYTSDQVASLVESGEMVIKHNPDSKVKVITVDGVKTVSNVTYAESGTSAGDAQKTAKSMLKDYGWNNDDEFACLVQLWNNESGWNYQAENASSGAYGIPQALPADKMAAAGTDWRTNPATQIRWGLDYIRDRADYGSPCKALMMWNSRSPHWY</sequence>
<dbReference type="PROSITE" id="PS50911">
    <property type="entry name" value="CHAP"/>
    <property type="match status" value="1"/>
</dbReference>
<evidence type="ECO:0000313" key="3">
    <source>
        <dbReference type="EMBL" id="PHP52461.1"/>
    </source>
</evidence>
<dbReference type="InterPro" id="IPR007921">
    <property type="entry name" value="CHAP_dom"/>
</dbReference>
<reference evidence="3 4" key="1">
    <citation type="submission" date="2017-10" db="EMBL/GenBank/DDBJ databases">
        <title>Draft genome sequence of cellulolytic Actinomyces sp CtC72 isolated from cattle rumen fluid.</title>
        <authorList>
            <person name="Joshi A.J."/>
            <person name="Vasudevan G."/>
            <person name="Lanjekar V.B."/>
            <person name="Hivarkar S."/>
            <person name="Engineer A."/>
            <person name="Pore S.D."/>
            <person name="Dhakephalkar P.K."/>
            <person name="Dagar S."/>
        </authorList>
    </citation>
    <scope>NUCLEOTIDE SEQUENCE [LARGE SCALE GENOMIC DNA]</scope>
    <source>
        <strain evidence="4">CtC72</strain>
    </source>
</reference>
<feature type="transmembrane region" description="Helical" evidence="1">
    <location>
        <begin position="230"/>
        <end position="255"/>
    </location>
</feature>
<dbReference type="SUPFAM" id="SSF54001">
    <property type="entry name" value="Cysteine proteinases"/>
    <property type="match status" value="1"/>
</dbReference>
<dbReference type="Gene3D" id="1.10.530.10">
    <property type="match status" value="1"/>
</dbReference>
<organism evidence="3 4">
    <name type="scientific">Actinomyces ruminis</name>
    <dbReference type="NCBI Taxonomy" id="1937003"/>
    <lineage>
        <taxon>Bacteria</taxon>
        <taxon>Bacillati</taxon>
        <taxon>Actinomycetota</taxon>
        <taxon>Actinomycetes</taxon>
        <taxon>Actinomycetales</taxon>
        <taxon>Actinomycetaceae</taxon>
        <taxon>Actinomyces</taxon>
    </lineage>
</organism>
<feature type="domain" description="Peptidase C51" evidence="2">
    <location>
        <begin position="280"/>
        <end position="425"/>
    </location>
</feature>
<protein>
    <submittedName>
        <fullName evidence="3">CHAP domain-containing protein</fullName>
    </submittedName>
</protein>
<dbReference type="Pfam" id="PF05257">
    <property type="entry name" value="CHAP"/>
    <property type="match status" value="1"/>
</dbReference>
<proteinExistence type="predicted"/>
<dbReference type="EMBL" id="MTPX02000044">
    <property type="protein sequence ID" value="PHP52461.1"/>
    <property type="molecule type" value="Genomic_DNA"/>
</dbReference>
<name>A0ABX4MAL2_9ACTO</name>